<gene>
    <name evidence="2" type="ORF">AQJ11_35040</name>
</gene>
<sequence>MSTRRSDPTITVGNVALSFHRAAAAVTRRVLEAHGHRVDSVEAPHEQLFRLQEEGGIDVLVSAWLPSSHDTYLSRYRDRVRVLTPHYRPYCVWAVPPYVPEDEVREVADLTRREVAERMTKAVDGINPGAGISRFSARMVHAYGLDELGYTFTPGTESGFLSRVERGIAAREWFVVPLWRPQYLNRLYGLRPLQEPKGLLGSVDDASPVVRLDALDHLHPDAVARLDSLHLGNDGVEEIDALINVDGLTPLRAADRYLAKHGHTLTA</sequence>
<dbReference type="GO" id="GO:0022857">
    <property type="term" value="F:transmembrane transporter activity"/>
    <property type="evidence" value="ECO:0007669"/>
    <property type="project" value="InterPro"/>
</dbReference>
<reference evidence="2 3" key="1">
    <citation type="submission" date="2015-10" db="EMBL/GenBank/DDBJ databases">
        <title>Draft genome sequence of Streptomyces corchorusii DSM 40340, type strain for the species Streptomyces corchorusii.</title>
        <authorList>
            <person name="Ruckert C."/>
            <person name="Winkler A."/>
            <person name="Kalinowski J."/>
            <person name="Kampfer P."/>
            <person name="Glaeser S."/>
        </authorList>
    </citation>
    <scope>NUCLEOTIDE SEQUENCE [LARGE SCALE GENOMIC DNA]</scope>
    <source>
        <strain evidence="2 3">DSM 40340</strain>
    </source>
</reference>
<feature type="domain" description="ABC-type glycine betaine transport system substrate-binding" evidence="1">
    <location>
        <begin position="9"/>
        <end position="260"/>
    </location>
</feature>
<dbReference type="RefSeq" id="WP_059265936.1">
    <property type="nucleotide sequence ID" value="NZ_KQ948367.1"/>
</dbReference>
<dbReference type="EMBL" id="LMWP01000044">
    <property type="protein sequence ID" value="KUN18284.1"/>
    <property type="molecule type" value="Genomic_DNA"/>
</dbReference>
<evidence type="ECO:0000313" key="2">
    <source>
        <dbReference type="EMBL" id="KUN18284.1"/>
    </source>
</evidence>
<protein>
    <submittedName>
        <fullName evidence="2">Glycine/betaine ABC transporter substrate-binding protein</fullName>
    </submittedName>
</protein>
<proteinExistence type="predicted"/>
<keyword evidence="3" id="KW-1185">Reference proteome</keyword>
<dbReference type="Proteomes" id="UP000053398">
    <property type="component" value="Unassembled WGS sequence"/>
</dbReference>
<dbReference type="Gene3D" id="3.40.190.100">
    <property type="entry name" value="Glycine betaine-binding periplasmic protein, domain 2"/>
    <property type="match status" value="1"/>
</dbReference>
<dbReference type="GO" id="GO:0043190">
    <property type="term" value="C:ATP-binding cassette (ABC) transporter complex"/>
    <property type="evidence" value="ECO:0007669"/>
    <property type="project" value="InterPro"/>
</dbReference>
<comment type="caution">
    <text evidence="2">The sequence shown here is derived from an EMBL/GenBank/DDBJ whole genome shotgun (WGS) entry which is preliminary data.</text>
</comment>
<evidence type="ECO:0000259" key="1">
    <source>
        <dbReference type="Pfam" id="PF04069"/>
    </source>
</evidence>
<dbReference type="InterPro" id="IPR007210">
    <property type="entry name" value="ABC_Gly_betaine_transp_sub-bd"/>
</dbReference>
<dbReference type="Gene3D" id="3.10.105.10">
    <property type="entry name" value="Dipeptide-binding Protein, Domain 3"/>
    <property type="match status" value="1"/>
</dbReference>
<dbReference type="SUPFAM" id="SSF53850">
    <property type="entry name" value="Periplasmic binding protein-like II"/>
    <property type="match status" value="1"/>
</dbReference>
<evidence type="ECO:0000313" key="3">
    <source>
        <dbReference type="Proteomes" id="UP000053398"/>
    </source>
</evidence>
<organism evidence="2 3">
    <name type="scientific">Streptomyces corchorusii</name>
    <name type="common">Streptomyces chibaensis</name>
    <dbReference type="NCBI Taxonomy" id="1903"/>
    <lineage>
        <taxon>Bacteria</taxon>
        <taxon>Bacillati</taxon>
        <taxon>Actinomycetota</taxon>
        <taxon>Actinomycetes</taxon>
        <taxon>Kitasatosporales</taxon>
        <taxon>Streptomycetaceae</taxon>
        <taxon>Streptomyces</taxon>
    </lineage>
</organism>
<dbReference type="AlphaFoldDB" id="A0A124HK23"/>
<dbReference type="Pfam" id="PF04069">
    <property type="entry name" value="OpuAC"/>
    <property type="match status" value="1"/>
</dbReference>
<name>A0A124HK23_STRCK</name>
<accession>A0A124HK23</accession>